<dbReference type="EMBL" id="FZOT01000001">
    <property type="protein sequence ID" value="SNS19335.1"/>
    <property type="molecule type" value="Genomic_DNA"/>
</dbReference>
<dbReference type="RefSeq" id="WP_089397652.1">
    <property type="nucleotide sequence ID" value="NZ_FZOT01000001.1"/>
</dbReference>
<dbReference type="Proteomes" id="UP000198284">
    <property type="component" value="Unassembled WGS sequence"/>
</dbReference>
<organism evidence="3 4">
    <name type="scientific">Noviherbaspirillum humi</name>
    <dbReference type="NCBI Taxonomy" id="1688639"/>
    <lineage>
        <taxon>Bacteria</taxon>
        <taxon>Pseudomonadati</taxon>
        <taxon>Pseudomonadota</taxon>
        <taxon>Betaproteobacteria</taxon>
        <taxon>Burkholderiales</taxon>
        <taxon>Oxalobacteraceae</taxon>
        <taxon>Noviherbaspirillum</taxon>
    </lineage>
</organism>
<keyword evidence="4" id="KW-1185">Reference proteome</keyword>
<evidence type="ECO:0000259" key="2">
    <source>
        <dbReference type="Pfam" id="PF24322"/>
    </source>
</evidence>
<dbReference type="InterPro" id="IPR029058">
    <property type="entry name" value="AB_hydrolase_fold"/>
</dbReference>
<evidence type="ECO:0000313" key="3">
    <source>
        <dbReference type="EMBL" id="SNS19335.1"/>
    </source>
</evidence>
<dbReference type="AlphaFoldDB" id="A0A239CGJ9"/>
<evidence type="ECO:0000313" key="4">
    <source>
        <dbReference type="Proteomes" id="UP000198284"/>
    </source>
</evidence>
<dbReference type="OrthoDB" id="8829067at2"/>
<sequence length="721" mass="80255">MNDEQAGEEGYVIASKTMVTLPGDDNVCQVLYQMPLPGVVILVHGVNSDGEWFEQTEQGLCRGLNRRLARCDEHLMYTGVEAGQMSPVVYGPELTGDGFVRDDYNSRNFITPAPHFSPVIRFRWGYKANDAELKRFGPNVLLNEHHYWGGGPFANGCSALPDLWTDGIDDRLFLWLTVQHFNPEKGRDIYACPPRAYYVHAAQRLARLIETIRSKQAGVPITVVCHSQGNMIGLAAAFLGQRQAAITDRRGQSAPPVADNYVLVNPPYSLREQGMGMDNWAQREVVNAAGQSGRQTGQARTQTLAAFFDILRRRAGQQQSDAAIDRRCANRQPADGSDGYCVQTDRQRYGSGHGRVTLYCNPHDQVISAATVQGIGWLGLSAAQIKATRADGVFTQRVWAQQYPVGQPGTYHYWHDHWRHRHSQANADGKSAVEFWHPPSKPARYNIEGGVQSRPNMIAALLTITTSPLMYLVSALARQPVHASPPGDWHIPVNAPALPHLFEPTARRFDREEGESAFDQGRDPNAALRNKHGQRAADDPYAAYAGSSEEAPQGDAQTEAQLRYEDRARLRMLARREGKADDKGNVVGEQPDATPSEEWVAWRRERITEFLKLSVDQNATDHSTIVCNAANAEKALAYDVAVGYSHLSPEDWEELRVLADWRLVRKLEAKGHPQAYLGEYFNKGTLSDMPLHQYPDYQPSAMPPEICDERQIAPQQPTGGS</sequence>
<dbReference type="InterPro" id="IPR056221">
    <property type="entry name" value="Tle3_ab_dom"/>
</dbReference>
<name>A0A239CGJ9_9BURK</name>
<reference evidence="3 4" key="1">
    <citation type="submission" date="2017-06" db="EMBL/GenBank/DDBJ databases">
        <authorList>
            <person name="Kim H.J."/>
            <person name="Triplett B.A."/>
        </authorList>
    </citation>
    <scope>NUCLEOTIDE SEQUENCE [LARGE SCALE GENOMIC DNA]</scope>
    <source>
        <strain evidence="3 4">U15</strain>
    </source>
</reference>
<protein>
    <recommendedName>
        <fullName evidence="2">T6SS Tle3 phospholipase effector alpha/beta domain-containing protein</fullName>
    </recommendedName>
</protein>
<feature type="domain" description="T6SS Tle3 phospholipase effector alpha/beta" evidence="2">
    <location>
        <begin position="36"/>
        <end position="380"/>
    </location>
</feature>
<proteinExistence type="predicted"/>
<dbReference type="SUPFAM" id="SSF53474">
    <property type="entry name" value="alpha/beta-Hydrolases"/>
    <property type="match status" value="1"/>
</dbReference>
<dbReference type="Pfam" id="PF24322">
    <property type="entry name" value="Tle3"/>
    <property type="match status" value="1"/>
</dbReference>
<feature type="region of interest" description="Disordered" evidence="1">
    <location>
        <begin position="510"/>
        <end position="536"/>
    </location>
</feature>
<gene>
    <name evidence="3" type="ORF">SAMN06265795_101454</name>
</gene>
<accession>A0A239CGJ9</accession>
<evidence type="ECO:0000256" key="1">
    <source>
        <dbReference type="SAM" id="MobiDB-lite"/>
    </source>
</evidence>